<evidence type="ECO:0000256" key="7">
    <source>
        <dbReference type="ARBA" id="ARBA00023136"/>
    </source>
</evidence>
<evidence type="ECO:0000256" key="11">
    <source>
        <dbReference type="RuleBase" id="RU003357"/>
    </source>
</evidence>
<keyword evidence="9 10" id="KW-0998">Cell outer membrane</keyword>
<evidence type="ECO:0000313" key="15">
    <source>
        <dbReference type="Proteomes" id="UP001221302"/>
    </source>
</evidence>
<keyword evidence="5" id="KW-0732">Signal</keyword>
<evidence type="ECO:0000256" key="3">
    <source>
        <dbReference type="ARBA" id="ARBA00022452"/>
    </source>
</evidence>
<comment type="caution">
    <text evidence="14">The sequence shown here is derived from an EMBL/GenBank/DDBJ whole genome shotgun (WGS) entry which is preliminary data.</text>
</comment>
<dbReference type="GO" id="GO:0009279">
    <property type="term" value="C:cell outer membrane"/>
    <property type="evidence" value="ECO:0007669"/>
    <property type="project" value="UniProtKB-SubCell"/>
</dbReference>
<evidence type="ECO:0000256" key="6">
    <source>
        <dbReference type="ARBA" id="ARBA00023077"/>
    </source>
</evidence>
<gene>
    <name evidence="14" type="ORF">P0M35_07275</name>
</gene>
<evidence type="ECO:0000256" key="2">
    <source>
        <dbReference type="ARBA" id="ARBA00022448"/>
    </source>
</evidence>
<dbReference type="PROSITE" id="PS52016">
    <property type="entry name" value="TONB_DEPENDENT_REC_3"/>
    <property type="match status" value="1"/>
</dbReference>
<dbReference type="InterPro" id="IPR037066">
    <property type="entry name" value="Plug_dom_sf"/>
</dbReference>
<dbReference type="RefSeq" id="WP_321535714.1">
    <property type="nucleotide sequence ID" value="NZ_JARGDL010000008.1"/>
</dbReference>
<sequence>MKTTISILLVITFSIFGQTKVYKLEEIIVSGSRFPTNIENSSKNIILLSAKDISQIPVNNFSDLLKFVNSVDVRTRGAEGMQSDISIRGGSFEQTLVLIDGVKMNDPQTGHHNLNLPLSLDNIERVEILKGNGSKVFGANAFSGAVNFITKKNFSNSISINSIGGENGLFDLGLSINTSFNNSFFISRKKSDGYKFNTNFKNDLLSFSQNIVKENFYANLFVGYVDKAFGANSFYSDRFPNQFERTLTRIANIKSEIDFDDLTFSSKIFYRNNFDDYHLDFVRPDWNHNTHFTEVYGTEIQTNYNSSFGKSSMGIEFIEDKISSSNLGKHLRNQLSVFAEHNYILENKFSLSAGLFFYKYSNVNLKILPGIDIGYFLTEKLKMFVSYGSSLRVPTYTELFYVSPANMGNPSLLYEESNNYEAGLNYKTEFYNLNSSIFFRDGKNLIDWVRLNKTDPWKVENVTNLKTTGMELSSNFNIKKIVNNFYINNIELGYTYLSSNRKTERYESKYLIEHFKHQLVIKMNTNFIFDSNFDIAFRYELRENYPSRSLIDAQLTKSFNELFFFVRATNLLNKTYFDFPGVILPGRWFSAGLKYTFKFMDEK</sequence>
<feature type="domain" description="TonB-dependent receptor-like beta-barrel" evidence="12">
    <location>
        <begin position="177"/>
        <end position="509"/>
    </location>
</feature>
<dbReference type="Gene3D" id="2.40.170.20">
    <property type="entry name" value="TonB-dependent receptor, beta-barrel domain"/>
    <property type="match status" value="1"/>
</dbReference>
<evidence type="ECO:0000256" key="1">
    <source>
        <dbReference type="ARBA" id="ARBA00004571"/>
    </source>
</evidence>
<keyword evidence="2 10" id="KW-0813">Transport</keyword>
<keyword evidence="7 10" id="KW-0472">Membrane</keyword>
<feature type="domain" description="TonB-dependent receptor plug" evidence="13">
    <location>
        <begin position="40"/>
        <end position="145"/>
    </location>
</feature>
<dbReference type="PANTHER" id="PTHR30069:SF29">
    <property type="entry name" value="HEMOGLOBIN AND HEMOGLOBIN-HAPTOGLOBIN-BINDING PROTEIN 1-RELATED"/>
    <property type="match status" value="1"/>
</dbReference>
<dbReference type="InterPro" id="IPR039426">
    <property type="entry name" value="TonB-dep_rcpt-like"/>
</dbReference>
<comment type="similarity">
    <text evidence="10 11">Belongs to the TonB-dependent receptor family.</text>
</comment>
<keyword evidence="6 11" id="KW-0798">TonB box</keyword>
<evidence type="ECO:0000256" key="5">
    <source>
        <dbReference type="ARBA" id="ARBA00022729"/>
    </source>
</evidence>
<evidence type="ECO:0000256" key="8">
    <source>
        <dbReference type="ARBA" id="ARBA00023170"/>
    </source>
</evidence>
<accession>A0AAE3NXL7</accession>
<dbReference type="GO" id="GO:0044718">
    <property type="term" value="P:siderophore transmembrane transport"/>
    <property type="evidence" value="ECO:0007669"/>
    <property type="project" value="TreeGrafter"/>
</dbReference>
<dbReference type="InterPro" id="IPR036942">
    <property type="entry name" value="Beta-barrel_TonB_sf"/>
</dbReference>
<keyword evidence="4 10" id="KW-0812">Transmembrane</keyword>
<dbReference type="PANTHER" id="PTHR30069">
    <property type="entry name" value="TONB-DEPENDENT OUTER MEMBRANE RECEPTOR"/>
    <property type="match status" value="1"/>
</dbReference>
<dbReference type="Gene3D" id="2.170.130.10">
    <property type="entry name" value="TonB-dependent receptor, plug domain"/>
    <property type="match status" value="1"/>
</dbReference>
<dbReference type="Proteomes" id="UP001221302">
    <property type="component" value="Unassembled WGS sequence"/>
</dbReference>
<evidence type="ECO:0000259" key="13">
    <source>
        <dbReference type="Pfam" id="PF07715"/>
    </source>
</evidence>
<dbReference type="GO" id="GO:0015344">
    <property type="term" value="F:siderophore uptake transmembrane transporter activity"/>
    <property type="evidence" value="ECO:0007669"/>
    <property type="project" value="TreeGrafter"/>
</dbReference>
<evidence type="ECO:0000313" key="14">
    <source>
        <dbReference type="EMBL" id="MDF1611946.1"/>
    </source>
</evidence>
<dbReference type="Pfam" id="PF00593">
    <property type="entry name" value="TonB_dep_Rec_b-barrel"/>
    <property type="match status" value="1"/>
</dbReference>
<name>A0AAE3NXL7_9BACT</name>
<evidence type="ECO:0000256" key="4">
    <source>
        <dbReference type="ARBA" id="ARBA00022692"/>
    </source>
</evidence>
<evidence type="ECO:0000259" key="12">
    <source>
        <dbReference type="Pfam" id="PF00593"/>
    </source>
</evidence>
<keyword evidence="8 14" id="KW-0675">Receptor</keyword>
<evidence type="ECO:0000256" key="10">
    <source>
        <dbReference type="PROSITE-ProRule" id="PRU01360"/>
    </source>
</evidence>
<dbReference type="Pfam" id="PF07715">
    <property type="entry name" value="Plug"/>
    <property type="match status" value="1"/>
</dbReference>
<dbReference type="AlphaFoldDB" id="A0AAE3NXL7"/>
<proteinExistence type="inferred from homology"/>
<dbReference type="InterPro" id="IPR000531">
    <property type="entry name" value="Beta-barrel_TonB"/>
</dbReference>
<keyword evidence="15" id="KW-1185">Reference proteome</keyword>
<keyword evidence="3 10" id="KW-1134">Transmembrane beta strand</keyword>
<organism evidence="14 15">
    <name type="scientific">Stygiobacter electus</name>
    <dbReference type="NCBI Taxonomy" id="3032292"/>
    <lineage>
        <taxon>Bacteria</taxon>
        <taxon>Pseudomonadati</taxon>
        <taxon>Ignavibacteriota</taxon>
        <taxon>Ignavibacteria</taxon>
        <taxon>Ignavibacteriales</taxon>
        <taxon>Melioribacteraceae</taxon>
        <taxon>Stygiobacter</taxon>
    </lineage>
</organism>
<evidence type="ECO:0000256" key="9">
    <source>
        <dbReference type="ARBA" id="ARBA00023237"/>
    </source>
</evidence>
<comment type="subcellular location">
    <subcellularLocation>
        <location evidence="1 10">Cell outer membrane</location>
        <topology evidence="1 10">Multi-pass membrane protein</topology>
    </subcellularLocation>
</comment>
<dbReference type="EMBL" id="JARGDL010000008">
    <property type="protein sequence ID" value="MDF1611946.1"/>
    <property type="molecule type" value="Genomic_DNA"/>
</dbReference>
<dbReference type="SUPFAM" id="SSF56935">
    <property type="entry name" value="Porins"/>
    <property type="match status" value="1"/>
</dbReference>
<protein>
    <submittedName>
        <fullName evidence="14">TonB-dependent receptor</fullName>
    </submittedName>
</protein>
<reference evidence="14" key="1">
    <citation type="submission" date="2023-03" db="EMBL/GenBank/DDBJ databases">
        <title>Stygiobacter electus gen. nov., sp. nov., facultatively anaerobic thermotolerant bacterium of the class Ignavibacteria from a well of Yessentuki mineral water deposit.</title>
        <authorList>
            <person name="Podosokorskaya O.A."/>
            <person name="Elcheninov A.G."/>
            <person name="Petrova N.F."/>
            <person name="Zavarzina D.G."/>
            <person name="Kublanov I.V."/>
            <person name="Merkel A.Y."/>
        </authorList>
    </citation>
    <scope>NUCLEOTIDE SEQUENCE</scope>
    <source>
        <strain evidence="14">09-Me</strain>
    </source>
</reference>
<dbReference type="InterPro" id="IPR012910">
    <property type="entry name" value="Plug_dom"/>
</dbReference>